<evidence type="ECO:0000256" key="6">
    <source>
        <dbReference type="ARBA" id="ARBA00023136"/>
    </source>
</evidence>
<dbReference type="CDD" id="cd04187">
    <property type="entry name" value="DPM1_like_bac"/>
    <property type="match status" value="1"/>
</dbReference>
<keyword evidence="10" id="KW-1185">Reference proteome</keyword>
<evidence type="ECO:0000256" key="3">
    <source>
        <dbReference type="ARBA" id="ARBA00022679"/>
    </source>
</evidence>
<sequence>MIDKDTRKAIMTLSIVTPIYNDSYLAYDFVKSVLTLNLPPEVVLIEIIFVVDGSGIKDEKEIKKIGDHSVKVKMVALSRNFGQHIAVSAGYAFAKGDLICMINVDQQDPVDNILVLLPHILTGDCDVVYGLRKKRNDRHFKEYTSYIFNILLNKLTGQNIPLNIATIRIMSRRFIDAYNQLSENSRYLPGLENWLGFTKTYVVTEHQSRRDSKSSYNLSKRLLMAVEAIISFSDLPLRLIAILGFILAITGFILLLFLVLRQFFLVSYQPGYTSTIGIIIFIGGVQIFLTGLSAIYVGRILREVQNRPLYIVKETHNF</sequence>
<comment type="caution">
    <text evidence="9">The sequence shown here is derived from an EMBL/GenBank/DDBJ whole genome shotgun (WGS) entry which is preliminary data.</text>
</comment>
<keyword evidence="3 9" id="KW-0808">Transferase</keyword>
<gene>
    <name evidence="9" type="ORF">SR1949_36700</name>
</gene>
<dbReference type="Proteomes" id="UP000300142">
    <property type="component" value="Unassembled WGS sequence"/>
</dbReference>
<evidence type="ECO:0000259" key="8">
    <source>
        <dbReference type="Pfam" id="PF00535"/>
    </source>
</evidence>
<dbReference type="PANTHER" id="PTHR48090:SF1">
    <property type="entry name" value="PROPHAGE BACTOPRENOL GLUCOSYL TRANSFERASE HOMOLOG"/>
    <property type="match status" value="1"/>
</dbReference>
<dbReference type="GO" id="GO:0016757">
    <property type="term" value="F:glycosyltransferase activity"/>
    <property type="evidence" value="ECO:0007669"/>
    <property type="project" value="UniProtKB-KW"/>
</dbReference>
<evidence type="ECO:0000313" key="9">
    <source>
        <dbReference type="EMBL" id="GCL38553.1"/>
    </source>
</evidence>
<evidence type="ECO:0000313" key="10">
    <source>
        <dbReference type="Proteomes" id="UP000300142"/>
    </source>
</evidence>
<keyword evidence="2" id="KW-0328">Glycosyltransferase</keyword>
<evidence type="ECO:0000256" key="4">
    <source>
        <dbReference type="ARBA" id="ARBA00022692"/>
    </source>
</evidence>
<proteinExistence type="predicted"/>
<evidence type="ECO:0000256" key="5">
    <source>
        <dbReference type="ARBA" id="ARBA00022989"/>
    </source>
</evidence>
<dbReference type="InterPro" id="IPR029044">
    <property type="entry name" value="Nucleotide-diphossugar_trans"/>
</dbReference>
<feature type="transmembrane region" description="Helical" evidence="7">
    <location>
        <begin position="239"/>
        <end position="260"/>
    </location>
</feature>
<dbReference type="RefSeq" id="WP_137668403.1">
    <property type="nucleotide sequence ID" value="NZ_BJCE01000151.1"/>
</dbReference>
<protein>
    <submittedName>
        <fullName evidence="9">Glycosyl transferase family 2</fullName>
    </submittedName>
</protein>
<dbReference type="GO" id="GO:0005886">
    <property type="term" value="C:plasma membrane"/>
    <property type="evidence" value="ECO:0007669"/>
    <property type="project" value="TreeGrafter"/>
</dbReference>
<evidence type="ECO:0000256" key="2">
    <source>
        <dbReference type="ARBA" id="ARBA00022676"/>
    </source>
</evidence>
<evidence type="ECO:0000256" key="1">
    <source>
        <dbReference type="ARBA" id="ARBA00004141"/>
    </source>
</evidence>
<accession>A0A480A4H6</accession>
<keyword evidence="5 7" id="KW-1133">Transmembrane helix</keyword>
<dbReference type="SUPFAM" id="SSF53448">
    <property type="entry name" value="Nucleotide-diphospho-sugar transferases"/>
    <property type="match status" value="1"/>
</dbReference>
<dbReference type="AlphaFoldDB" id="A0A480A4H6"/>
<dbReference type="PANTHER" id="PTHR48090">
    <property type="entry name" value="UNDECAPRENYL-PHOSPHATE 4-DEOXY-4-FORMAMIDO-L-ARABINOSE TRANSFERASE-RELATED"/>
    <property type="match status" value="1"/>
</dbReference>
<reference evidence="10" key="1">
    <citation type="submission" date="2019-02" db="EMBL/GenBank/DDBJ databases">
        <title>Draft genome sequence of Sphaerospermopsis reniformis NIES-1949.</title>
        <authorList>
            <person name="Yamaguchi H."/>
            <person name="Suzuki S."/>
            <person name="Kawachi M."/>
        </authorList>
    </citation>
    <scope>NUCLEOTIDE SEQUENCE [LARGE SCALE GENOMIC DNA]</scope>
    <source>
        <strain evidence="10">NIES-1949</strain>
    </source>
</reference>
<dbReference type="InterPro" id="IPR050256">
    <property type="entry name" value="Glycosyltransferase_2"/>
</dbReference>
<feature type="domain" description="Glycosyltransferase 2-like" evidence="8">
    <location>
        <begin position="14"/>
        <end position="176"/>
    </location>
</feature>
<comment type="subcellular location">
    <subcellularLocation>
        <location evidence="1">Membrane</location>
        <topology evidence="1">Multi-pass membrane protein</topology>
    </subcellularLocation>
</comment>
<name>A0A480A4H6_9CYAN</name>
<organism evidence="9 10">
    <name type="scientific">Sphaerospermopsis reniformis</name>
    <dbReference type="NCBI Taxonomy" id="531300"/>
    <lineage>
        <taxon>Bacteria</taxon>
        <taxon>Bacillati</taxon>
        <taxon>Cyanobacteriota</taxon>
        <taxon>Cyanophyceae</taxon>
        <taxon>Nostocales</taxon>
        <taxon>Aphanizomenonaceae</taxon>
        <taxon>Sphaerospermopsis</taxon>
    </lineage>
</organism>
<dbReference type="Pfam" id="PF00535">
    <property type="entry name" value="Glycos_transf_2"/>
    <property type="match status" value="1"/>
</dbReference>
<dbReference type="EMBL" id="BJCE01000151">
    <property type="protein sequence ID" value="GCL38553.1"/>
    <property type="molecule type" value="Genomic_DNA"/>
</dbReference>
<dbReference type="Gene3D" id="3.90.550.10">
    <property type="entry name" value="Spore Coat Polysaccharide Biosynthesis Protein SpsA, Chain A"/>
    <property type="match status" value="1"/>
</dbReference>
<dbReference type="InterPro" id="IPR001173">
    <property type="entry name" value="Glyco_trans_2-like"/>
</dbReference>
<keyword evidence="4 7" id="KW-0812">Transmembrane</keyword>
<keyword evidence="6 7" id="KW-0472">Membrane</keyword>
<feature type="transmembrane region" description="Helical" evidence="7">
    <location>
        <begin position="272"/>
        <end position="297"/>
    </location>
</feature>
<evidence type="ECO:0000256" key="7">
    <source>
        <dbReference type="SAM" id="Phobius"/>
    </source>
</evidence>